<dbReference type="STRING" id="1137799.GZ78_23185"/>
<name>A0A081NCI5_9GAMM</name>
<dbReference type="eggNOG" id="COG2369">
    <property type="taxonomic scope" value="Bacteria"/>
</dbReference>
<organism evidence="2 3">
    <name type="scientific">Endozoicomonas numazuensis</name>
    <dbReference type="NCBI Taxonomy" id="1137799"/>
    <lineage>
        <taxon>Bacteria</taxon>
        <taxon>Pseudomonadati</taxon>
        <taxon>Pseudomonadota</taxon>
        <taxon>Gammaproteobacteria</taxon>
        <taxon>Oceanospirillales</taxon>
        <taxon>Endozoicomonadaceae</taxon>
        <taxon>Endozoicomonas</taxon>
    </lineage>
</organism>
<proteinExistence type="predicted"/>
<feature type="coiled-coil region" evidence="1">
    <location>
        <begin position="666"/>
        <end position="718"/>
    </location>
</feature>
<dbReference type="Gene3D" id="1.10.3210.10">
    <property type="entry name" value="Hypothetical protein af1432"/>
    <property type="match status" value="1"/>
</dbReference>
<dbReference type="Gene3D" id="2.160.20.80">
    <property type="entry name" value="E3 ubiquitin-protein ligase SopA"/>
    <property type="match status" value="1"/>
</dbReference>
<keyword evidence="1" id="KW-0175">Coiled coil</keyword>
<dbReference type="EMBL" id="JOKH01000006">
    <property type="protein sequence ID" value="KEQ16158.1"/>
    <property type="molecule type" value="Genomic_DNA"/>
</dbReference>
<dbReference type="Proteomes" id="UP000028073">
    <property type="component" value="Unassembled WGS sequence"/>
</dbReference>
<evidence type="ECO:0000313" key="3">
    <source>
        <dbReference type="Proteomes" id="UP000028073"/>
    </source>
</evidence>
<keyword evidence="3" id="KW-1185">Reference proteome</keyword>
<evidence type="ECO:0008006" key="4">
    <source>
        <dbReference type="Google" id="ProtNLM"/>
    </source>
</evidence>
<dbReference type="SUPFAM" id="SSF141571">
    <property type="entry name" value="Pentapeptide repeat-like"/>
    <property type="match status" value="1"/>
</dbReference>
<gene>
    <name evidence="2" type="ORF">GZ78_23185</name>
</gene>
<comment type="caution">
    <text evidence="2">The sequence shown here is derived from an EMBL/GenBank/DDBJ whole genome shotgun (WGS) entry which is preliminary data.</text>
</comment>
<sequence>MYGFIRSFFGASRQQGQLAIVPEVTPSSDISEPMDATALSPARIVDSHAIKKSEPVFTEDFMAQCRGLVDRYLIKNYDGSTASHQQIARPHHGAQHQCRESLWATILLQKRRDWGDEAALNFPDEYIPALIKTCLLHDSGRKGEGVDKPEWERASAENCREHLLALGTHPKLADICARAIEYKDNPEAFPYRDDQAACLIRSLLHDADVFEVMRVREMFDLDYLELYQGSQNNQARCNEILALAVSIRDFIASQGDLRDNTGIEGTCSGSKTILKEKSPACFSMSEKFEFEKAPDAMSKQLQHLEKNAPELFESLVTCAGKPITCQQCRLDEMKRTARPIGGSRQQNLAGKYQHESTGQLYYVKCPLEPEHARNEVLMSKLASLMGLRVPDYRLHQEQGKTFVISPWQEGLKPVSDFSKRSKEELALLYIGAAWLGNSDTVYHQGNTLEGADGQLVSLDWGVAGRFNASSKRKSDFFSAPIELAAFKDANTQLSKKYFEVRNEKCASNHQNAFGGLTDNDVINAVRRLINVPSRQIDELIETYGPDKPGERQWLRRTIHERRAWFALRYPQACDEQIITPAEQGAISSAGINGYCRPVCVGDIAEGQIRLQQQYTPDGQAQIQASLLLSEEAAVRLESEMGIVHSHHNLRQKIAFFRNYVSGTSMSEELRQEHRILTGECQNLIANLDKKTGSYRGVNGELRENLEQWLSELRKNVQETKDGELVNLKHLPELAGLTDLHCLPGRVATVGMELPGTFSVIPSLWSQGALTGERCQMGNSVPAYTMTPDEKTTLSFHGAAIPTGQAFARRLTVTVEGSPEHAAEKLFSVLEGFSLHISRPSAISLQEEYLDQLARFEGIHRSLDQQVKGMAEEERVRHKEHFVSAHLGVLSLSWEHHCLMEGGQRIFFRPPMPVNSSQKSDHYASHDLGYFSGDSERKAENVIDTILHKGGTLDSLPERSRKGLPTFGSSVLDENIENGAATLVFSRLGKKKHHEGIRILLKPRVLERLDAMAFGSNAFIRDRAINIADSDVPLTKKMKLERTETRELLTNQEHEDKNHVNYAHSVSLYENLEAISVPDEQGKARLTECLKKHFDYWPDGRPVDEVVLLNKYSYAEYERLCKHKQWGQLVKSLGYNQFKPFLQLNPDLEKSGISSLNGLELRGCLEGFSFKGIDLKNTVFSCMKIENCNLTGCDLSSCTLYGTFINCQFDDGNQLCFTDDRFYARFVFSHLVTDTVQCNSFKSLLRQVDRHCSCGLETGLPDFDKTYDRLLLKDRVGLLKYQALTDIEEQCLLEKAKRGEIIHPSECLWQKFCNKHCFGSKEESAFINQLDPRRGFSLLKDICSDSIEDKTLDDILIKYGVDIICELSRDYYDGKRKFFSMPKVKSEVNKLMFIPQVLEKLIDTMVMKSRVNNLASLVVLFELYNEAASEPLGNFEHYIDSDSFNRSKALKEMQEQWQKIKPTFLMYSGLENNKH</sequence>
<evidence type="ECO:0000313" key="2">
    <source>
        <dbReference type="EMBL" id="KEQ16158.1"/>
    </source>
</evidence>
<dbReference type="SUPFAM" id="SSF109604">
    <property type="entry name" value="HD-domain/PDEase-like"/>
    <property type="match status" value="1"/>
</dbReference>
<evidence type="ECO:0000256" key="1">
    <source>
        <dbReference type="SAM" id="Coils"/>
    </source>
</evidence>
<protein>
    <recommendedName>
        <fullName evidence="4">SidE PDE domain-containing protein</fullName>
    </recommendedName>
</protein>
<reference evidence="2 3" key="1">
    <citation type="submission" date="2014-06" db="EMBL/GenBank/DDBJ databases">
        <title>Whole Genome Sequences of Three Symbiotic Endozoicomonas Bacteria.</title>
        <authorList>
            <person name="Neave M.J."/>
            <person name="Apprill A."/>
            <person name="Voolstra C.R."/>
        </authorList>
    </citation>
    <scope>NUCLEOTIDE SEQUENCE [LARGE SCALE GENOMIC DNA]</scope>
    <source>
        <strain evidence="2 3">DSM 25634</strain>
    </source>
</reference>
<accession>A0A081NCI5</accession>